<dbReference type="EMBL" id="JAUSTT010000010">
    <property type="protein sequence ID" value="MDQ0176204.1"/>
    <property type="molecule type" value="Genomic_DNA"/>
</dbReference>
<dbReference type="Gene3D" id="1.20.120.1450">
    <property type="match status" value="1"/>
</dbReference>
<accession>A0ABT9WSK8</accession>
<protein>
    <submittedName>
        <fullName evidence="1">Heptaprenyl diphosphate synthase</fullName>
        <ecNumber evidence="1">2.5.1.30</ecNumber>
    </submittedName>
</protein>
<dbReference type="InterPro" id="IPR009920">
    <property type="entry name" value="HEPPP_synth_su1"/>
</dbReference>
<name>A0ABT9WSK8_9BACI</name>
<keyword evidence="2" id="KW-1185">Reference proteome</keyword>
<dbReference type="Pfam" id="PF07307">
    <property type="entry name" value="HEPPP_synt_1"/>
    <property type="match status" value="1"/>
</dbReference>
<dbReference type="GO" id="GO:0000010">
    <property type="term" value="F:heptaprenyl diphosphate synthase activity"/>
    <property type="evidence" value="ECO:0007669"/>
    <property type="project" value="UniProtKB-EC"/>
</dbReference>
<organism evidence="1 2">
    <name type="scientific">Bacillus chungangensis</name>
    <dbReference type="NCBI Taxonomy" id="587633"/>
    <lineage>
        <taxon>Bacteria</taxon>
        <taxon>Bacillati</taxon>
        <taxon>Bacillota</taxon>
        <taxon>Bacilli</taxon>
        <taxon>Bacillales</taxon>
        <taxon>Bacillaceae</taxon>
        <taxon>Bacillus</taxon>
    </lineage>
</organism>
<dbReference type="RefSeq" id="WP_307229173.1">
    <property type="nucleotide sequence ID" value="NZ_JAUSTT010000010.1"/>
</dbReference>
<evidence type="ECO:0000313" key="1">
    <source>
        <dbReference type="EMBL" id="MDQ0176204.1"/>
    </source>
</evidence>
<gene>
    <name evidence="1" type="ORF">J2S08_002040</name>
</gene>
<comment type="caution">
    <text evidence="1">The sequence shown here is derived from an EMBL/GenBank/DDBJ whole genome shotgun (WGS) entry which is preliminary data.</text>
</comment>
<evidence type="ECO:0000313" key="2">
    <source>
        <dbReference type="Proteomes" id="UP001223586"/>
    </source>
</evidence>
<dbReference type="Proteomes" id="UP001223586">
    <property type="component" value="Unassembled WGS sequence"/>
</dbReference>
<dbReference type="EC" id="2.5.1.30" evidence="1"/>
<reference evidence="1 2" key="1">
    <citation type="submission" date="2023-07" db="EMBL/GenBank/DDBJ databases">
        <title>Genomic Encyclopedia of Type Strains, Phase IV (KMG-IV): sequencing the most valuable type-strain genomes for metagenomic binning, comparative biology and taxonomic classification.</title>
        <authorList>
            <person name="Goeker M."/>
        </authorList>
    </citation>
    <scope>NUCLEOTIDE SEQUENCE [LARGE SCALE GENOMIC DNA]</scope>
    <source>
        <strain evidence="1 2">DSM 23837</strain>
    </source>
</reference>
<sequence>MTLQASRQQISSIKKIIKQKISHDYINKFIKAPIIDEDLILLFINSLNEQEVSKKDAETLIATAMFVNIALDTHEQVSNHHGILKQRQLTVLAGDYFSGLYYKILAETENIPLIRTLAKGIKAVNEHKVAVYQLQSKDLDCFFHSLQEIESAILRQFCLFFNASTTYLLGKEMLFLKRLQTEKTLFMRGETSILFEAFKKFAVHALPRPRKEEPWDQKRLLDICEQYIKHAKTRVDEAMRHIPLPHLLLVNRVSELLDDRHVGRTKLYVEEG</sequence>
<proteinExistence type="predicted"/>
<keyword evidence="1" id="KW-0808">Transferase</keyword>